<dbReference type="EMBL" id="UINC01059743">
    <property type="protein sequence ID" value="SVB83488.1"/>
    <property type="molecule type" value="Genomic_DNA"/>
</dbReference>
<feature type="non-terminal residue" evidence="5">
    <location>
        <position position="184"/>
    </location>
</feature>
<dbReference type="SUPFAM" id="SSF51182">
    <property type="entry name" value="RmlC-like cupins"/>
    <property type="match status" value="1"/>
</dbReference>
<reference evidence="5" key="1">
    <citation type="submission" date="2018-05" db="EMBL/GenBank/DDBJ databases">
        <authorList>
            <person name="Lanie J.A."/>
            <person name="Ng W.-L."/>
            <person name="Kazmierczak K.M."/>
            <person name="Andrzejewski T.M."/>
            <person name="Davidsen T.M."/>
            <person name="Wayne K.J."/>
            <person name="Tettelin H."/>
            <person name="Glass J.I."/>
            <person name="Rusch D."/>
            <person name="Podicherti R."/>
            <person name="Tsui H.-C.T."/>
            <person name="Winkler M.E."/>
        </authorList>
    </citation>
    <scope>NUCLEOTIDE SEQUENCE</scope>
</reference>
<evidence type="ECO:0000256" key="1">
    <source>
        <dbReference type="ARBA" id="ARBA00022679"/>
    </source>
</evidence>
<evidence type="ECO:0000259" key="4">
    <source>
        <dbReference type="Pfam" id="PF01467"/>
    </source>
</evidence>
<dbReference type="InterPro" id="IPR011051">
    <property type="entry name" value="RmlC_Cupin_sf"/>
</dbReference>
<dbReference type="InterPro" id="IPR014729">
    <property type="entry name" value="Rossmann-like_a/b/a_fold"/>
</dbReference>
<dbReference type="Gene3D" id="3.40.50.620">
    <property type="entry name" value="HUPs"/>
    <property type="match status" value="1"/>
</dbReference>
<feature type="non-terminal residue" evidence="5">
    <location>
        <position position="1"/>
    </location>
</feature>
<dbReference type="InterPro" id="IPR004821">
    <property type="entry name" value="Cyt_trans-like"/>
</dbReference>
<sequence>VVVSGGFDPIHIGHLRMIQEAAKLASKLIVIANSDSFLLKKKGYAFMPINERIEILEGFSGVYRAVESIDEDMTVCKTLEWLASEENIKCFANGGDRKNKADIPETEVCKKFGIAMEFNVGGGKIQSSSELVSGEVLKPWGSYKTFETGEGYLVKRMTVLPDEILSLQSHNHRSEYWFVAEGIA</sequence>
<dbReference type="AlphaFoldDB" id="A0A382H868"/>
<dbReference type="Pfam" id="PF01050">
    <property type="entry name" value="MannoseP_isomer"/>
    <property type="match status" value="1"/>
</dbReference>
<keyword evidence="1" id="KW-0808">Transferase</keyword>
<dbReference type="GO" id="GO:0016779">
    <property type="term" value="F:nucleotidyltransferase activity"/>
    <property type="evidence" value="ECO:0007669"/>
    <property type="project" value="UniProtKB-KW"/>
</dbReference>
<dbReference type="InterPro" id="IPR050385">
    <property type="entry name" value="Archaeal_FAD_synthase"/>
</dbReference>
<keyword evidence="2" id="KW-0548">Nucleotidyltransferase</keyword>
<dbReference type="PANTHER" id="PTHR43793">
    <property type="entry name" value="FAD SYNTHASE"/>
    <property type="match status" value="1"/>
</dbReference>
<dbReference type="GO" id="GO:0005976">
    <property type="term" value="P:polysaccharide metabolic process"/>
    <property type="evidence" value="ECO:0007669"/>
    <property type="project" value="InterPro"/>
</dbReference>
<dbReference type="PANTHER" id="PTHR43793:SF1">
    <property type="entry name" value="FAD SYNTHASE"/>
    <property type="match status" value="1"/>
</dbReference>
<feature type="domain" description="Mannose-6-phosphate isomerase type II C-terminal" evidence="3">
    <location>
        <begin position="134"/>
        <end position="184"/>
    </location>
</feature>
<dbReference type="InterPro" id="IPR001538">
    <property type="entry name" value="Man6P_isomerase-2_C"/>
</dbReference>
<proteinExistence type="predicted"/>
<dbReference type="NCBIfam" id="TIGR00125">
    <property type="entry name" value="cyt_tran_rel"/>
    <property type="match status" value="1"/>
</dbReference>
<evidence type="ECO:0000259" key="3">
    <source>
        <dbReference type="Pfam" id="PF01050"/>
    </source>
</evidence>
<evidence type="ECO:0008006" key="6">
    <source>
        <dbReference type="Google" id="ProtNLM"/>
    </source>
</evidence>
<evidence type="ECO:0000256" key="2">
    <source>
        <dbReference type="ARBA" id="ARBA00022695"/>
    </source>
</evidence>
<dbReference type="SUPFAM" id="SSF52374">
    <property type="entry name" value="Nucleotidylyl transferase"/>
    <property type="match status" value="1"/>
</dbReference>
<gene>
    <name evidence="5" type="ORF">METZ01_LOCUS236342</name>
</gene>
<evidence type="ECO:0000313" key="5">
    <source>
        <dbReference type="EMBL" id="SVB83488.1"/>
    </source>
</evidence>
<accession>A0A382H868</accession>
<dbReference type="Pfam" id="PF01467">
    <property type="entry name" value="CTP_transf_like"/>
    <property type="match status" value="1"/>
</dbReference>
<name>A0A382H868_9ZZZZ</name>
<protein>
    <recommendedName>
        <fullName evidence="6">Cytidyltransferase-like domain-containing protein</fullName>
    </recommendedName>
</protein>
<feature type="domain" description="Cytidyltransferase-like" evidence="4">
    <location>
        <begin position="4"/>
        <end position="100"/>
    </location>
</feature>
<organism evidence="5">
    <name type="scientific">marine metagenome</name>
    <dbReference type="NCBI Taxonomy" id="408172"/>
    <lineage>
        <taxon>unclassified sequences</taxon>
        <taxon>metagenomes</taxon>
        <taxon>ecological metagenomes</taxon>
    </lineage>
</organism>